<keyword evidence="3" id="KW-1185">Reference proteome</keyword>
<organism evidence="2 3">
    <name type="scientific">Streptomyces nanshensis</name>
    <dbReference type="NCBI Taxonomy" id="518642"/>
    <lineage>
        <taxon>Bacteria</taxon>
        <taxon>Bacillati</taxon>
        <taxon>Actinomycetota</taxon>
        <taxon>Actinomycetes</taxon>
        <taxon>Kitasatosporales</taxon>
        <taxon>Streptomycetaceae</taxon>
        <taxon>Streptomyces</taxon>
    </lineage>
</organism>
<dbReference type="AlphaFoldDB" id="A0A1E7KQ74"/>
<proteinExistence type="predicted"/>
<evidence type="ECO:0000313" key="3">
    <source>
        <dbReference type="Proteomes" id="UP000176005"/>
    </source>
</evidence>
<feature type="compositionally biased region" description="Low complexity" evidence="1">
    <location>
        <begin position="1"/>
        <end position="23"/>
    </location>
</feature>
<gene>
    <name evidence="2" type="ORF">AN218_31155</name>
</gene>
<reference evidence="2 3" key="1">
    <citation type="journal article" date="2016" name="Front. Microbiol.">
        <title>Comparative Genomics Analysis of Streptomyces Species Reveals Their Adaptation to the Marine Environment and Their Diversity at the Genomic Level.</title>
        <authorList>
            <person name="Tian X."/>
            <person name="Zhang Z."/>
            <person name="Yang T."/>
            <person name="Chen M."/>
            <person name="Li J."/>
            <person name="Chen F."/>
            <person name="Yang J."/>
            <person name="Li W."/>
            <person name="Zhang B."/>
            <person name="Zhang Z."/>
            <person name="Wu J."/>
            <person name="Zhang C."/>
            <person name="Long L."/>
            <person name="Xiao J."/>
        </authorList>
    </citation>
    <scope>NUCLEOTIDE SEQUENCE [LARGE SCALE GENOMIC DNA]</scope>
    <source>
        <strain evidence="2 3">SCSIO 10429</strain>
    </source>
</reference>
<dbReference type="EMBL" id="LJGW01000663">
    <property type="protein sequence ID" value="OEV06102.1"/>
    <property type="molecule type" value="Genomic_DNA"/>
</dbReference>
<sequence>SGLGAAGAPASSASGQARRGPSGFATRRTQDRPVVSLSPGDRVTHDSFGLGTVVSVKGSGDKAEATIDFGGEKPKRLLLRYAPVEKL</sequence>
<dbReference type="Pfam" id="PF21196">
    <property type="entry name" value="PcrA_UvrD_tudor"/>
    <property type="match status" value="1"/>
</dbReference>
<name>A0A1E7KQ74_9ACTN</name>
<accession>A0A1E7KQ74</accession>
<comment type="caution">
    <text evidence="2">The sequence shown here is derived from an EMBL/GenBank/DDBJ whole genome shotgun (WGS) entry which is preliminary data.</text>
</comment>
<feature type="region of interest" description="Disordered" evidence="1">
    <location>
        <begin position="1"/>
        <end position="42"/>
    </location>
</feature>
<dbReference type="PATRIC" id="fig|518642.10.peg.986"/>
<protein>
    <recommendedName>
        <fullName evidence="4">ATP-dependent DNA helicase PcrA</fullName>
    </recommendedName>
</protein>
<evidence type="ECO:0000256" key="1">
    <source>
        <dbReference type="SAM" id="MobiDB-lite"/>
    </source>
</evidence>
<feature type="non-terminal residue" evidence="2">
    <location>
        <position position="1"/>
    </location>
</feature>
<evidence type="ECO:0008006" key="4">
    <source>
        <dbReference type="Google" id="ProtNLM"/>
    </source>
</evidence>
<evidence type="ECO:0000313" key="2">
    <source>
        <dbReference type="EMBL" id="OEV06102.1"/>
    </source>
</evidence>
<dbReference type="Proteomes" id="UP000176005">
    <property type="component" value="Unassembled WGS sequence"/>
</dbReference>